<sequence>MKFTILSALHISSALAVAIKGEAGNGIGLEARDPGHKYCWCRLYMHNGNKIWTLVRNGAGEINVGNAGVYNNLDVFLNTCNLSLNRATYCYQWVTGPFGPTGLNCDGRAFKTIDCQKDDGGPP</sequence>
<evidence type="ECO:0000313" key="2">
    <source>
        <dbReference type="EMBL" id="CZT50267.1"/>
    </source>
</evidence>
<feature type="signal peptide" evidence="1">
    <location>
        <begin position="1"/>
        <end position="16"/>
    </location>
</feature>
<organism evidence="2 3">
    <name type="scientific">Rhynchosporium secalis</name>
    <name type="common">Barley scald fungus</name>
    <dbReference type="NCBI Taxonomy" id="38038"/>
    <lineage>
        <taxon>Eukaryota</taxon>
        <taxon>Fungi</taxon>
        <taxon>Dikarya</taxon>
        <taxon>Ascomycota</taxon>
        <taxon>Pezizomycotina</taxon>
        <taxon>Leotiomycetes</taxon>
        <taxon>Helotiales</taxon>
        <taxon>Ploettnerulaceae</taxon>
        <taxon>Rhynchosporium</taxon>
    </lineage>
</organism>
<evidence type="ECO:0008006" key="4">
    <source>
        <dbReference type="Google" id="ProtNLM"/>
    </source>
</evidence>
<keyword evidence="3" id="KW-1185">Reference proteome</keyword>
<accession>A0A1E1MMF7</accession>
<dbReference type="AlphaFoldDB" id="A0A1E1MMF7"/>
<feature type="chain" id="PRO_5009448467" description="Cyanovirin-N domain-containing protein" evidence="1">
    <location>
        <begin position="17"/>
        <end position="123"/>
    </location>
</feature>
<keyword evidence="1" id="KW-0732">Signal</keyword>
<proteinExistence type="predicted"/>
<dbReference type="EMBL" id="FJVC01000418">
    <property type="protein sequence ID" value="CZT50267.1"/>
    <property type="molecule type" value="Genomic_DNA"/>
</dbReference>
<protein>
    <recommendedName>
        <fullName evidence="4">Cyanovirin-N domain-containing protein</fullName>
    </recommendedName>
</protein>
<reference evidence="3" key="1">
    <citation type="submission" date="2016-03" db="EMBL/GenBank/DDBJ databases">
        <authorList>
            <person name="Guldener U."/>
        </authorList>
    </citation>
    <scope>NUCLEOTIDE SEQUENCE [LARGE SCALE GENOMIC DNA]</scope>
</reference>
<name>A0A1E1MMF7_RHYSE</name>
<evidence type="ECO:0000256" key="1">
    <source>
        <dbReference type="SAM" id="SignalP"/>
    </source>
</evidence>
<gene>
    <name evidence="2" type="ORF">RSE6_11214</name>
</gene>
<evidence type="ECO:0000313" key="3">
    <source>
        <dbReference type="Proteomes" id="UP000177625"/>
    </source>
</evidence>
<dbReference type="Proteomes" id="UP000177625">
    <property type="component" value="Unassembled WGS sequence"/>
</dbReference>